<evidence type="ECO:0000313" key="3">
    <source>
        <dbReference type="EMBL" id="KAK7792876.1"/>
    </source>
</evidence>
<name>A0AAN9Z1L0_9ORTH</name>
<organism evidence="3 4">
    <name type="scientific">Gryllus longicercus</name>
    <dbReference type="NCBI Taxonomy" id="2509291"/>
    <lineage>
        <taxon>Eukaryota</taxon>
        <taxon>Metazoa</taxon>
        <taxon>Ecdysozoa</taxon>
        <taxon>Arthropoda</taxon>
        <taxon>Hexapoda</taxon>
        <taxon>Insecta</taxon>
        <taxon>Pterygota</taxon>
        <taxon>Neoptera</taxon>
        <taxon>Polyneoptera</taxon>
        <taxon>Orthoptera</taxon>
        <taxon>Ensifera</taxon>
        <taxon>Gryllidea</taxon>
        <taxon>Grylloidea</taxon>
        <taxon>Gryllidae</taxon>
        <taxon>Gryllinae</taxon>
        <taxon>Gryllus</taxon>
    </lineage>
</organism>
<dbReference type="Gene3D" id="3.30.2280.10">
    <property type="entry name" value="Hypothetical protein (hspc210)"/>
    <property type="match status" value="1"/>
</dbReference>
<keyword evidence="4" id="KW-1185">Reference proteome</keyword>
<dbReference type="SUPFAM" id="SSF103107">
    <property type="entry name" value="Hypothetical protein c14orf129, hspc210"/>
    <property type="match status" value="1"/>
</dbReference>
<sequence length="122" mass="13753">MTEPDTTLGEDNWKTEAEGVINDVKAHVKDIHVSPKLHSNNKYVYLNILTLEDIKLCVELSGRGFRIVGLDFDARSQPGDTYYETPYSVLDSVSALYRNSFGSSLIAKLKELKEDSLDQELE</sequence>
<dbReference type="GO" id="GO:0051018">
    <property type="term" value="F:protein kinase A binding"/>
    <property type="evidence" value="ECO:0007669"/>
    <property type="project" value="TreeGrafter"/>
</dbReference>
<evidence type="ECO:0000313" key="4">
    <source>
        <dbReference type="Proteomes" id="UP001378592"/>
    </source>
</evidence>
<dbReference type="InterPro" id="IPR023231">
    <property type="entry name" value="GSKIP_dom_sf"/>
</dbReference>
<dbReference type="GO" id="GO:0005737">
    <property type="term" value="C:cytoplasm"/>
    <property type="evidence" value="ECO:0007669"/>
    <property type="project" value="TreeGrafter"/>
</dbReference>
<gene>
    <name evidence="3" type="ORF">R5R35_000430</name>
</gene>
<feature type="domain" description="GSKIP" evidence="2">
    <location>
        <begin position="14"/>
        <end position="112"/>
    </location>
</feature>
<protein>
    <recommendedName>
        <fullName evidence="2">GSKIP domain-containing protein</fullName>
    </recommendedName>
</protein>
<comment type="similarity">
    <text evidence="1">Belongs to the GSKIP family.</text>
</comment>
<comment type="caution">
    <text evidence="3">The sequence shown here is derived from an EMBL/GenBank/DDBJ whole genome shotgun (WGS) entry which is preliminary data.</text>
</comment>
<dbReference type="PANTHER" id="PTHR12490">
    <property type="entry name" value="GSK3B-INTERACTING PROTEIN"/>
    <property type="match status" value="1"/>
</dbReference>
<dbReference type="EMBL" id="JAZDUA010000416">
    <property type="protein sequence ID" value="KAK7792876.1"/>
    <property type="molecule type" value="Genomic_DNA"/>
</dbReference>
<evidence type="ECO:0000259" key="2">
    <source>
        <dbReference type="Pfam" id="PF05303"/>
    </source>
</evidence>
<reference evidence="3 4" key="1">
    <citation type="submission" date="2024-03" db="EMBL/GenBank/DDBJ databases">
        <title>The genome assembly and annotation of the cricket Gryllus longicercus Weissman &amp; Gray.</title>
        <authorList>
            <person name="Szrajer S."/>
            <person name="Gray D."/>
            <person name="Ylla G."/>
        </authorList>
    </citation>
    <scope>NUCLEOTIDE SEQUENCE [LARGE SCALE GENOMIC DNA]</scope>
    <source>
        <strain evidence="3">DAG 2021-001</strain>
        <tissue evidence="3">Whole body minus gut</tissue>
    </source>
</reference>
<dbReference type="Pfam" id="PF05303">
    <property type="entry name" value="GSKIP_dom"/>
    <property type="match status" value="1"/>
</dbReference>
<accession>A0AAN9Z1L0</accession>
<dbReference type="PANTHER" id="PTHR12490:SF4">
    <property type="entry name" value="GSK3B-INTERACTING PROTEIN"/>
    <property type="match status" value="1"/>
</dbReference>
<dbReference type="InterPro" id="IPR007967">
    <property type="entry name" value="GSKIP_dom"/>
</dbReference>
<dbReference type="AlphaFoldDB" id="A0AAN9Z1L0"/>
<evidence type="ECO:0000256" key="1">
    <source>
        <dbReference type="ARBA" id="ARBA00009571"/>
    </source>
</evidence>
<dbReference type="Proteomes" id="UP001378592">
    <property type="component" value="Unassembled WGS sequence"/>
</dbReference>
<dbReference type="GO" id="GO:0019207">
    <property type="term" value="F:kinase regulator activity"/>
    <property type="evidence" value="ECO:0007669"/>
    <property type="project" value="TreeGrafter"/>
</dbReference>
<proteinExistence type="inferred from homology"/>
<dbReference type="InterPro" id="IPR037395">
    <property type="entry name" value="GSKIP"/>
</dbReference>
<dbReference type="GO" id="GO:0060828">
    <property type="term" value="P:regulation of canonical Wnt signaling pathway"/>
    <property type="evidence" value="ECO:0007669"/>
    <property type="project" value="InterPro"/>
</dbReference>